<evidence type="ECO:0000259" key="7">
    <source>
        <dbReference type="Pfam" id="PF01077"/>
    </source>
</evidence>
<dbReference type="InterPro" id="IPR036136">
    <property type="entry name" value="Nit/Sulf_reduc_fer-like_dom_sf"/>
</dbReference>
<dbReference type="SUPFAM" id="SSF56014">
    <property type="entry name" value="Nitrite and sulphite reductase 4Fe-4S domain-like"/>
    <property type="match status" value="2"/>
</dbReference>
<protein>
    <submittedName>
        <fullName evidence="9">Nitrite/sulfite reductase</fullName>
    </submittedName>
</protein>
<dbReference type="InterPro" id="IPR005117">
    <property type="entry name" value="NiRdtase/SiRdtase_haem-b_fer"/>
</dbReference>
<keyword evidence="6" id="KW-0411">Iron-sulfur</keyword>
<dbReference type="GO" id="GO:0020037">
    <property type="term" value="F:heme binding"/>
    <property type="evidence" value="ECO:0007669"/>
    <property type="project" value="InterPro"/>
</dbReference>
<comment type="caution">
    <text evidence="9">The sequence shown here is derived from an EMBL/GenBank/DDBJ whole genome shotgun (WGS) entry which is preliminary data.</text>
</comment>
<evidence type="ECO:0000313" key="9">
    <source>
        <dbReference type="EMBL" id="MSS01938.1"/>
    </source>
</evidence>
<evidence type="ECO:0000313" key="10">
    <source>
        <dbReference type="Proteomes" id="UP000470082"/>
    </source>
</evidence>
<name>A0A7X2T4C0_9FIRM</name>
<dbReference type="Gene3D" id="3.90.480.10">
    <property type="entry name" value="Sulfite Reductase Hemoprotein,Domain 2"/>
    <property type="match status" value="1"/>
</dbReference>
<dbReference type="SUPFAM" id="SSF55124">
    <property type="entry name" value="Nitrite/Sulfite reductase N-terminal domain-like"/>
    <property type="match status" value="2"/>
</dbReference>
<dbReference type="InterPro" id="IPR045854">
    <property type="entry name" value="NO2/SO3_Rdtase_4Fe4S_sf"/>
</dbReference>
<dbReference type="GO" id="GO:0046872">
    <property type="term" value="F:metal ion binding"/>
    <property type="evidence" value="ECO:0007669"/>
    <property type="project" value="UniProtKB-KW"/>
</dbReference>
<dbReference type="PANTHER" id="PTHR32439">
    <property type="entry name" value="FERREDOXIN--NITRITE REDUCTASE, CHLOROPLASTIC"/>
    <property type="match status" value="1"/>
</dbReference>
<feature type="domain" description="Nitrite/sulphite reductase 4Fe-4S" evidence="7">
    <location>
        <begin position="118"/>
        <end position="256"/>
    </location>
</feature>
<keyword evidence="1" id="KW-0004">4Fe-4S</keyword>
<dbReference type="InterPro" id="IPR051329">
    <property type="entry name" value="NIR_SIR_4Fe-4S"/>
</dbReference>
<keyword evidence="2" id="KW-0349">Heme</keyword>
<dbReference type="Proteomes" id="UP000470082">
    <property type="component" value="Unassembled WGS sequence"/>
</dbReference>
<evidence type="ECO:0000256" key="4">
    <source>
        <dbReference type="ARBA" id="ARBA00023002"/>
    </source>
</evidence>
<keyword evidence="10" id="KW-1185">Reference proteome</keyword>
<gene>
    <name evidence="9" type="ORF">FYJ50_07510</name>
</gene>
<keyword evidence="4" id="KW-0560">Oxidoreductase</keyword>
<dbReference type="PRINTS" id="PR00397">
    <property type="entry name" value="SIROHAEM"/>
</dbReference>
<accession>A0A7X2T4C0</accession>
<dbReference type="GO" id="GO:0051539">
    <property type="term" value="F:4 iron, 4 sulfur cluster binding"/>
    <property type="evidence" value="ECO:0007669"/>
    <property type="project" value="UniProtKB-KW"/>
</dbReference>
<dbReference type="EMBL" id="VUMM01000015">
    <property type="protein sequence ID" value="MSS01938.1"/>
    <property type="molecule type" value="Genomic_DNA"/>
</dbReference>
<keyword evidence="3" id="KW-0479">Metal-binding</keyword>
<dbReference type="PANTHER" id="PTHR32439:SF9">
    <property type="entry name" value="BLR3264 PROTEIN"/>
    <property type="match status" value="1"/>
</dbReference>
<proteinExistence type="predicted"/>
<evidence type="ECO:0000256" key="1">
    <source>
        <dbReference type="ARBA" id="ARBA00022485"/>
    </source>
</evidence>
<evidence type="ECO:0000259" key="8">
    <source>
        <dbReference type="Pfam" id="PF03460"/>
    </source>
</evidence>
<feature type="domain" description="Nitrite/Sulfite reductase ferredoxin-like" evidence="8">
    <location>
        <begin position="43"/>
        <end position="104"/>
    </location>
</feature>
<evidence type="ECO:0000256" key="6">
    <source>
        <dbReference type="ARBA" id="ARBA00023014"/>
    </source>
</evidence>
<dbReference type="Pfam" id="PF03460">
    <property type="entry name" value="NIR_SIR_ferr"/>
    <property type="match status" value="1"/>
</dbReference>
<evidence type="ECO:0000256" key="3">
    <source>
        <dbReference type="ARBA" id="ARBA00022723"/>
    </source>
</evidence>
<evidence type="ECO:0000256" key="2">
    <source>
        <dbReference type="ARBA" id="ARBA00022617"/>
    </source>
</evidence>
<keyword evidence="5" id="KW-0408">Iron</keyword>
<dbReference type="InterPro" id="IPR006067">
    <property type="entry name" value="NO2/SO3_Rdtase_4Fe4S_dom"/>
</dbReference>
<dbReference type="GO" id="GO:0016491">
    <property type="term" value="F:oxidoreductase activity"/>
    <property type="evidence" value="ECO:0007669"/>
    <property type="project" value="UniProtKB-KW"/>
</dbReference>
<dbReference type="InterPro" id="IPR006066">
    <property type="entry name" value="NO2/SO3_Rdtase_FeS/sirohaem_BS"/>
</dbReference>
<dbReference type="AlphaFoldDB" id="A0A7X2T4C0"/>
<dbReference type="Pfam" id="PF01077">
    <property type="entry name" value="NIR_SIR"/>
    <property type="match status" value="1"/>
</dbReference>
<organism evidence="9 10">
    <name type="scientific">Floccifex porci</name>
    <dbReference type="NCBI Taxonomy" id="2606629"/>
    <lineage>
        <taxon>Bacteria</taxon>
        <taxon>Bacillati</taxon>
        <taxon>Bacillota</taxon>
        <taxon>Erysipelotrichia</taxon>
        <taxon>Erysipelotrichales</taxon>
        <taxon>Erysipelotrichaceae</taxon>
        <taxon>Floccifex</taxon>
    </lineage>
</organism>
<evidence type="ECO:0000256" key="5">
    <source>
        <dbReference type="ARBA" id="ARBA00023004"/>
    </source>
</evidence>
<dbReference type="Gene3D" id="3.30.413.10">
    <property type="entry name" value="Sulfite Reductase Hemoprotein, domain 1"/>
    <property type="match status" value="2"/>
</dbReference>
<reference evidence="9 10" key="1">
    <citation type="submission" date="2019-08" db="EMBL/GenBank/DDBJ databases">
        <title>In-depth cultivation of the pig gut microbiome towards novel bacterial diversity and tailored functional studies.</title>
        <authorList>
            <person name="Wylensek D."/>
            <person name="Hitch T.C.A."/>
            <person name="Clavel T."/>
        </authorList>
    </citation>
    <scope>NUCLEOTIDE SEQUENCE [LARGE SCALE GENOMIC DNA]</scope>
    <source>
        <strain evidence="9 10">LKV-178-WT-2G</strain>
    </source>
</reference>
<sequence>MVYIMNQYKNELPEFIEKTDLFYSGQMNMKEYKGFSGFYGSYSQKGGKASMLRLRMPGGVISKETFNFVVNTMKEYNVSRAHFTTCQTIQLHDLTKEQLYPIYENVLDFGIVPLGGGGDFPRNVMCSPLSGVQKDECFDVLPYAKKASDYLLTLIKAEKMPRKLKVGFSNSKDNVTHATFRDLGFVACQDGTFDVYCAGGLGNNPRFGLQVATKVNPENILYYIKAMRDTFLQHGNYTNRAKARTRYMIEAVGGNDAFIEIFNKNLDEAFKEDLKIEVYPSIVSKKGEGSIEGYTILPQKQDGLYSVLYHPIGGSPDLNTLIALNETIQNMEDVQLRLSPDESCYIINLTAKEAKLVQDVISSDNAQSLFETSVSCIGASTCQVGLRDSQALLQNCIQAVRQANIPCQSLCQIHISGCPSSCGTHQIGQIGFRGHTKLVDKKPASAFMLYICGNDRQGEETMGKEVGAILQDKIPEFLVELGTIITNDHCTFNEWIQKNPDGIEKIAQKYI</sequence>